<dbReference type="AlphaFoldDB" id="A0A813D6Z6"/>
<keyword evidence="3" id="KW-1185">Reference proteome</keyword>
<name>A0A813D6Z6_POLGL</name>
<evidence type="ECO:0000256" key="1">
    <source>
        <dbReference type="SAM" id="SignalP"/>
    </source>
</evidence>
<evidence type="ECO:0000313" key="2">
    <source>
        <dbReference type="EMBL" id="CAE8582243.1"/>
    </source>
</evidence>
<organism evidence="2 3">
    <name type="scientific">Polarella glacialis</name>
    <name type="common">Dinoflagellate</name>
    <dbReference type="NCBI Taxonomy" id="89957"/>
    <lineage>
        <taxon>Eukaryota</taxon>
        <taxon>Sar</taxon>
        <taxon>Alveolata</taxon>
        <taxon>Dinophyceae</taxon>
        <taxon>Suessiales</taxon>
        <taxon>Suessiaceae</taxon>
        <taxon>Polarella</taxon>
    </lineage>
</organism>
<accession>A0A813D6Z6</accession>
<evidence type="ECO:0000313" key="3">
    <source>
        <dbReference type="Proteomes" id="UP000654075"/>
    </source>
</evidence>
<feature type="signal peptide" evidence="1">
    <location>
        <begin position="1"/>
        <end position="24"/>
    </location>
</feature>
<protein>
    <submittedName>
        <fullName evidence="2">Uncharacterized protein</fullName>
    </submittedName>
</protein>
<keyword evidence="1" id="KW-0732">Signal</keyword>
<comment type="caution">
    <text evidence="2">The sequence shown here is derived from an EMBL/GenBank/DDBJ whole genome shotgun (WGS) entry which is preliminary data.</text>
</comment>
<sequence>MASPHALHAQLGCLHAWLILSVEAVRTQSGAERRGMSRGLKTEPVYVDNPQGMSFGELDVDATLRQSKFPLPPDVLLAKAKAVLGCEFGTKEGSDASCLADDFQFVAPIVGPPLQGRIPPSLWVLQGERGSS</sequence>
<reference evidence="2" key="1">
    <citation type="submission" date="2021-02" db="EMBL/GenBank/DDBJ databases">
        <authorList>
            <person name="Dougan E. K."/>
            <person name="Rhodes N."/>
            <person name="Thang M."/>
            <person name="Chan C."/>
        </authorList>
    </citation>
    <scope>NUCLEOTIDE SEQUENCE</scope>
</reference>
<gene>
    <name evidence="2" type="ORF">PGLA1383_LOCUS1243</name>
</gene>
<feature type="chain" id="PRO_5032960346" evidence="1">
    <location>
        <begin position="25"/>
        <end position="132"/>
    </location>
</feature>
<dbReference type="EMBL" id="CAJNNV010000330">
    <property type="protein sequence ID" value="CAE8582243.1"/>
    <property type="molecule type" value="Genomic_DNA"/>
</dbReference>
<proteinExistence type="predicted"/>
<dbReference type="Proteomes" id="UP000654075">
    <property type="component" value="Unassembled WGS sequence"/>
</dbReference>
<dbReference type="OrthoDB" id="10628976at2759"/>